<dbReference type="Gene3D" id="1.20.120.350">
    <property type="entry name" value="Voltage-gated potassium channels. Chain C"/>
    <property type="match status" value="1"/>
</dbReference>
<evidence type="ECO:0000256" key="3">
    <source>
        <dbReference type="ARBA" id="ARBA00022989"/>
    </source>
</evidence>
<dbReference type="Pfam" id="PF00520">
    <property type="entry name" value="Ion_trans"/>
    <property type="match status" value="1"/>
</dbReference>
<dbReference type="SUPFAM" id="SSF81324">
    <property type="entry name" value="Voltage-gated potassium channels"/>
    <property type="match status" value="1"/>
</dbReference>
<comment type="subcellular location">
    <subcellularLocation>
        <location evidence="1">Membrane</location>
        <topology evidence="1">Multi-pass membrane protein</topology>
    </subcellularLocation>
</comment>
<dbReference type="SUPFAM" id="SSF47473">
    <property type="entry name" value="EF-hand"/>
    <property type="match status" value="1"/>
</dbReference>
<evidence type="ECO:0000259" key="7">
    <source>
        <dbReference type="Pfam" id="PF00520"/>
    </source>
</evidence>
<feature type="transmembrane region" description="Helical" evidence="6">
    <location>
        <begin position="303"/>
        <end position="325"/>
    </location>
</feature>
<keyword evidence="3 6" id="KW-1133">Transmembrane helix</keyword>
<comment type="caution">
    <text evidence="8">The sequence shown here is derived from an EMBL/GenBank/DDBJ whole genome shotgun (WGS) entry which is preliminary data.</text>
</comment>
<keyword evidence="9" id="KW-1185">Reference proteome</keyword>
<feature type="transmembrane region" description="Helical" evidence="6">
    <location>
        <begin position="378"/>
        <end position="403"/>
    </location>
</feature>
<evidence type="ECO:0000256" key="6">
    <source>
        <dbReference type="SAM" id="Phobius"/>
    </source>
</evidence>
<reference evidence="8" key="1">
    <citation type="submission" date="2021-02" db="EMBL/GenBank/DDBJ databases">
        <authorList>
            <person name="Dougan E. K."/>
            <person name="Rhodes N."/>
            <person name="Thang M."/>
            <person name="Chan C."/>
        </authorList>
    </citation>
    <scope>NUCLEOTIDE SEQUENCE</scope>
</reference>
<keyword evidence="4 6" id="KW-0472">Membrane</keyword>
<keyword evidence="2 6" id="KW-0812">Transmembrane</keyword>
<dbReference type="Gene3D" id="1.10.238.10">
    <property type="entry name" value="EF-hand"/>
    <property type="match status" value="1"/>
</dbReference>
<feature type="domain" description="Ion transport" evidence="7">
    <location>
        <begin position="183"/>
        <end position="403"/>
    </location>
</feature>
<dbReference type="EMBL" id="CAJNDS010002076">
    <property type="protein sequence ID" value="CAE7307342.1"/>
    <property type="molecule type" value="Genomic_DNA"/>
</dbReference>
<dbReference type="PANTHER" id="PTHR10037:SF62">
    <property type="entry name" value="SODIUM CHANNEL PROTEIN 60E"/>
    <property type="match status" value="1"/>
</dbReference>
<dbReference type="PANTHER" id="PTHR10037">
    <property type="entry name" value="VOLTAGE-GATED CATION CHANNEL CALCIUM AND SODIUM"/>
    <property type="match status" value="1"/>
</dbReference>
<sequence>METLSDLVRRQRLQLTTLLDTHQAELEVVIGVKHAVVSFGGERGERARLPAIAEQSHRGTPSQKGQRVSLDGLDDAMESTMMVESGRQETPGVESSTGSLQWRSLASLESSPSGSVPERVNPVPTEQSCFKSGIEPSASPSETQPWTKFPLRSYVDSAAGVLVFLSSLSQLLELELKGRSAAVALGMEDGADFTPYLHLFQYSDSIFDILFLIEWIILVADERREYFRSISNAFDSFLVAVGLVNLYFNATVVRSTQTSERSIEWHVLQAVTALRAVRMLRAFRLCRGIRLLLRACHAFLPSLCWAMVLLTVFMSAGSLVMGTLLQPFINSSADFDDRVWIWYHYGTAYRSFYTVYEITFAGNWPTNTRPVLNKVSHAFSLFFLTYVTVIVFAVIRVITAVFLKDTLDAAHNDAEHLVAEALRKKAEYVEKLENVFKQIDDSGQGMITEERLNQILEDPKVAIYFQTLDLDVHEGTALFHILDNGDGEVTLDEFINGILRCRGPARAIDQVAMRAELKHLDLKVARPGCCDEGHYMPVLYEPQEYDRCSSEIWTTHLTWFNLRGFMARRV</sequence>
<proteinExistence type="predicted"/>
<evidence type="ECO:0000256" key="5">
    <source>
        <dbReference type="SAM" id="MobiDB-lite"/>
    </source>
</evidence>
<dbReference type="Gene3D" id="1.10.287.70">
    <property type="match status" value="1"/>
</dbReference>
<evidence type="ECO:0000313" key="8">
    <source>
        <dbReference type="EMBL" id="CAE7307342.1"/>
    </source>
</evidence>
<accession>A0A812NTZ5</accession>
<dbReference type="GO" id="GO:0005248">
    <property type="term" value="F:voltage-gated sodium channel activity"/>
    <property type="evidence" value="ECO:0007669"/>
    <property type="project" value="TreeGrafter"/>
</dbReference>
<dbReference type="AlphaFoldDB" id="A0A812NTZ5"/>
<dbReference type="InterPro" id="IPR002048">
    <property type="entry name" value="EF_hand_dom"/>
</dbReference>
<feature type="compositionally biased region" description="Low complexity" evidence="5">
    <location>
        <begin position="107"/>
        <end position="118"/>
    </location>
</feature>
<protein>
    <submittedName>
        <fullName evidence="8">Scn11a protein</fullName>
    </submittedName>
</protein>
<evidence type="ECO:0000256" key="1">
    <source>
        <dbReference type="ARBA" id="ARBA00004141"/>
    </source>
</evidence>
<dbReference type="InterPro" id="IPR027359">
    <property type="entry name" value="Volt_channel_dom_sf"/>
</dbReference>
<dbReference type="GO" id="GO:0005509">
    <property type="term" value="F:calcium ion binding"/>
    <property type="evidence" value="ECO:0007669"/>
    <property type="project" value="InterPro"/>
</dbReference>
<dbReference type="InterPro" id="IPR011992">
    <property type="entry name" value="EF-hand-dom_pair"/>
</dbReference>
<dbReference type="InterPro" id="IPR005821">
    <property type="entry name" value="Ion_trans_dom"/>
</dbReference>
<dbReference type="OrthoDB" id="2121326at2759"/>
<evidence type="ECO:0000256" key="4">
    <source>
        <dbReference type="ARBA" id="ARBA00023136"/>
    </source>
</evidence>
<evidence type="ECO:0000313" key="9">
    <source>
        <dbReference type="Proteomes" id="UP000604046"/>
    </source>
</evidence>
<dbReference type="Proteomes" id="UP000604046">
    <property type="component" value="Unassembled WGS sequence"/>
</dbReference>
<dbReference type="GO" id="GO:0001518">
    <property type="term" value="C:voltage-gated sodium channel complex"/>
    <property type="evidence" value="ECO:0007669"/>
    <property type="project" value="TreeGrafter"/>
</dbReference>
<name>A0A812NTZ5_9DINO</name>
<feature type="region of interest" description="Disordered" evidence="5">
    <location>
        <begin position="107"/>
        <end position="144"/>
    </location>
</feature>
<evidence type="ECO:0000256" key="2">
    <source>
        <dbReference type="ARBA" id="ARBA00022692"/>
    </source>
</evidence>
<dbReference type="CDD" id="cd00051">
    <property type="entry name" value="EFh"/>
    <property type="match status" value="1"/>
</dbReference>
<gene>
    <name evidence="8" type="primary">Scn11a</name>
    <name evidence="8" type="ORF">SNAT2548_LOCUS16145</name>
</gene>
<organism evidence="8 9">
    <name type="scientific">Symbiodinium natans</name>
    <dbReference type="NCBI Taxonomy" id="878477"/>
    <lineage>
        <taxon>Eukaryota</taxon>
        <taxon>Sar</taxon>
        <taxon>Alveolata</taxon>
        <taxon>Dinophyceae</taxon>
        <taxon>Suessiales</taxon>
        <taxon>Symbiodiniaceae</taxon>
        <taxon>Symbiodinium</taxon>
    </lineage>
</organism>
<dbReference type="InterPro" id="IPR043203">
    <property type="entry name" value="VGCC_Ca_Na"/>
</dbReference>